<gene>
    <name evidence="2" type="ORF">Tci_626381</name>
</gene>
<protein>
    <submittedName>
        <fullName evidence="2">Uncharacterized protein</fullName>
    </submittedName>
</protein>
<accession>A0A699JTW0</accession>
<evidence type="ECO:0000256" key="1">
    <source>
        <dbReference type="SAM" id="MobiDB-lite"/>
    </source>
</evidence>
<comment type="caution">
    <text evidence="2">The sequence shown here is derived from an EMBL/GenBank/DDBJ whole genome shotgun (WGS) entry which is preliminary data.</text>
</comment>
<dbReference type="AlphaFoldDB" id="A0A699JTW0"/>
<name>A0A699JTW0_TANCI</name>
<feature type="compositionally biased region" description="Polar residues" evidence="1">
    <location>
        <begin position="32"/>
        <end position="42"/>
    </location>
</feature>
<evidence type="ECO:0000313" key="2">
    <source>
        <dbReference type="EMBL" id="GFA54409.1"/>
    </source>
</evidence>
<dbReference type="EMBL" id="BKCJ010442747">
    <property type="protein sequence ID" value="GFA54409.1"/>
    <property type="molecule type" value="Genomic_DNA"/>
</dbReference>
<feature type="region of interest" description="Disordered" evidence="1">
    <location>
        <begin position="1"/>
        <end position="42"/>
    </location>
</feature>
<feature type="compositionally biased region" description="Acidic residues" evidence="1">
    <location>
        <begin position="1"/>
        <end position="11"/>
    </location>
</feature>
<feature type="compositionally biased region" description="Pro residues" evidence="1">
    <location>
        <begin position="13"/>
        <end position="22"/>
    </location>
</feature>
<proteinExistence type="predicted"/>
<organism evidence="2">
    <name type="scientific">Tanacetum cinerariifolium</name>
    <name type="common">Dalmatian daisy</name>
    <name type="synonym">Chrysanthemum cinerariifolium</name>
    <dbReference type="NCBI Taxonomy" id="118510"/>
    <lineage>
        <taxon>Eukaryota</taxon>
        <taxon>Viridiplantae</taxon>
        <taxon>Streptophyta</taxon>
        <taxon>Embryophyta</taxon>
        <taxon>Tracheophyta</taxon>
        <taxon>Spermatophyta</taxon>
        <taxon>Magnoliopsida</taxon>
        <taxon>eudicotyledons</taxon>
        <taxon>Gunneridae</taxon>
        <taxon>Pentapetalae</taxon>
        <taxon>asterids</taxon>
        <taxon>campanulids</taxon>
        <taxon>Asterales</taxon>
        <taxon>Asteraceae</taxon>
        <taxon>Asteroideae</taxon>
        <taxon>Anthemideae</taxon>
        <taxon>Anthemidinae</taxon>
        <taxon>Tanacetum</taxon>
    </lineage>
</organism>
<sequence>MIVEQQVDEEPSIPSPSPPILPPQSSQDQPLTSQVQLTPPQS</sequence>
<reference evidence="2" key="1">
    <citation type="journal article" date="2019" name="Sci. Rep.">
        <title>Draft genome of Tanacetum cinerariifolium, the natural source of mosquito coil.</title>
        <authorList>
            <person name="Yamashiro T."/>
            <person name="Shiraishi A."/>
            <person name="Satake H."/>
            <person name="Nakayama K."/>
        </authorList>
    </citation>
    <scope>NUCLEOTIDE SEQUENCE</scope>
</reference>
<feature type="non-terminal residue" evidence="2">
    <location>
        <position position="42"/>
    </location>
</feature>